<feature type="transmembrane region" description="Helical" evidence="2">
    <location>
        <begin position="99"/>
        <end position="116"/>
    </location>
</feature>
<dbReference type="WBParaSite" id="MBELARI_LOCUS2759">
    <property type="protein sequence ID" value="MBELARI_LOCUS2759"/>
    <property type="gene ID" value="MBELARI_LOCUS2759"/>
</dbReference>
<accession>A0AAF3F785</accession>
<name>A0AAF3F785_9BILA</name>
<sequence length="232" mass="26252">MPNPVALRPFFPCQITFYDIPYMYGSFLAQTQLYTRFLLSMSRFFAISFDGIYFKKTLKYPFVQVGLAGLVIPLIDSYLVAAYLDRPPKGAHWIAPEKLTTFFGSAMLAIDVLVFINMRKRQQTENSNKNRAEQKLAIQMVGNSSMFLGENLCQFFGLLSIYFQHSDIYIFIWCISTVLRAVSFMFSGILTVVFIRPASTEKMVEITHVSSTDSSKSSTSVASNVGQVGKRK</sequence>
<keyword evidence="2" id="KW-0472">Membrane</keyword>
<evidence type="ECO:0000256" key="1">
    <source>
        <dbReference type="SAM" id="MobiDB-lite"/>
    </source>
</evidence>
<keyword evidence="2" id="KW-0812">Transmembrane</keyword>
<feature type="compositionally biased region" description="Low complexity" evidence="1">
    <location>
        <begin position="213"/>
        <end position="225"/>
    </location>
</feature>
<keyword evidence="3" id="KW-1185">Reference proteome</keyword>
<feature type="region of interest" description="Disordered" evidence="1">
    <location>
        <begin position="213"/>
        <end position="232"/>
    </location>
</feature>
<evidence type="ECO:0000313" key="4">
    <source>
        <dbReference type="WBParaSite" id="MBELARI_LOCUS2759"/>
    </source>
</evidence>
<proteinExistence type="predicted"/>
<protein>
    <submittedName>
        <fullName evidence="4">Uncharacterized protein</fullName>
    </submittedName>
</protein>
<organism evidence="3 4">
    <name type="scientific">Mesorhabditis belari</name>
    <dbReference type="NCBI Taxonomy" id="2138241"/>
    <lineage>
        <taxon>Eukaryota</taxon>
        <taxon>Metazoa</taxon>
        <taxon>Ecdysozoa</taxon>
        <taxon>Nematoda</taxon>
        <taxon>Chromadorea</taxon>
        <taxon>Rhabditida</taxon>
        <taxon>Rhabditina</taxon>
        <taxon>Rhabditomorpha</taxon>
        <taxon>Rhabditoidea</taxon>
        <taxon>Rhabditidae</taxon>
        <taxon>Mesorhabditinae</taxon>
        <taxon>Mesorhabditis</taxon>
    </lineage>
</organism>
<evidence type="ECO:0000313" key="3">
    <source>
        <dbReference type="Proteomes" id="UP000887575"/>
    </source>
</evidence>
<dbReference type="AlphaFoldDB" id="A0AAF3F785"/>
<feature type="transmembrane region" description="Helical" evidence="2">
    <location>
        <begin position="65"/>
        <end position="84"/>
    </location>
</feature>
<dbReference type="Proteomes" id="UP000887575">
    <property type="component" value="Unassembled WGS sequence"/>
</dbReference>
<reference evidence="4" key="1">
    <citation type="submission" date="2024-02" db="UniProtKB">
        <authorList>
            <consortium name="WormBaseParasite"/>
        </authorList>
    </citation>
    <scope>IDENTIFICATION</scope>
</reference>
<feature type="transmembrane region" description="Helical" evidence="2">
    <location>
        <begin position="136"/>
        <end position="162"/>
    </location>
</feature>
<keyword evidence="2" id="KW-1133">Transmembrane helix</keyword>
<evidence type="ECO:0000256" key="2">
    <source>
        <dbReference type="SAM" id="Phobius"/>
    </source>
</evidence>
<feature type="transmembrane region" description="Helical" evidence="2">
    <location>
        <begin position="168"/>
        <end position="195"/>
    </location>
</feature>